<sequence length="421" mass="47311">MNRTEPSNQTSKSILTLITGTSIAQAIPIAISPILTRIYTPEQFGLFALYISLISIISIIATGRYELAIMIPRKDIDAANITILSISITAYSSLALMISVFFLNGTISRLLGNPEIKTWLYLIPFSVLITGIYQSLYYWCNRKRDYKSIARNRIYQTGTTSSTQLLCGVSGLSAIGLIGGSLIGQLISLISLTTTVWKEDHDTFKKTHRLNKIALAKRFSDFPKFLILSHMLNSAAAQSTIILMNVLFSSASAGFFALTQRVISTPASIIAKSIGDVFRQEASHAYTHNGNCQKVYIKTLKKLFYISTVPFIVFYYTAPTLFEFIFGSHWKISGHYAQILTPMFYLRFNLSPLSTMFMIAEKQKQDLLWQTILFSLIIISFIFGHYFKDLLFSLKAISGSYSVMFIINGLMTWKFSKGKNI</sequence>
<dbReference type="PANTHER" id="PTHR30250:SF28">
    <property type="entry name" value="POLYSACCHARIDE BIOSYNTHESIS PROTEIN"/>
    <property type="match status" value="1"/>
</dbReference>
<feature type="transmembrane region" description="Helical" evidence="6">
    <location>
        <begin position="79"/>
        <end position="107"/>
    </location>
</feature>
<dbReference type="Pfam" id="PF13440">
    <property type="entry name" value="Polysacc_synt_3"/>
    <property type="match status" value="1"/>
</dbReference>
<dbReference type="InterPro" id="IPR050833">
    <property type="entry name" value="Poly_Biosynth_Transport"/>
</dbReference>
<feature type="transmembrane region" description="Helical" evidence="6">
    <location>
        <begin position="367"/>
        <end position="386"/>
    </location>
</feature>
<evidence type="ECO:0000256" key="6">
    <source>
        <dbReference type="SAM" id="Phobius"/>
    </source>
</evidence>
<feature type="transmembrane region" description="Helical" evidence="6">
    <location>
        <begin position="12"/>
        <end position="35"/>
    </location>
</feature>
<dbReference type="Proteomes" id="UP001214250">
    <property type="component" value="Chromosome 2"/>
</dbReference>
<evidence type="ECO:0000256" key="4">
    <source>
        <dbReference type="ARBA" id="ARBA00022989"/>
    </source>
</evidence>
<dbReference type="PANTHER" id="PTHR30250">
    <property type="entry name" value="PST FAMILY PREDICTED COLANIC ACID TRANSPORTER"/>
    <property type="match status" value="1"/>
</dbReference>
<keyword evidence="4 6" id="KW-1133">Transmembrane helix</keyword>
<reference evidence="7 8" key="1">
    <citation type="submission" date="2023-02" db="EMBL/GenBank/DDBJ databases">
        <title>Genome sequence of Lentisphaera profundi SAORIC-696.</title>
        <authorList>
            <person name="Kim e."/>
            <person name="Cho J.-C."/>
            <person name="Choi A."/>
            <person name="Kang I."/>
        </authorList>
    </citation>
    <scope>NUCLEOTIDE SEQUENCE [LARGE SCALE GENOMIC DNA]</scope>
    <source>
        <strain evidence="7 8">SAORIC-696</strain>
    </source>
</reference>
<protein>
    <submittedName>
        <fullName evidence="7">Oligosaccharide flippase family protein</fullName>
    </submittedName>
</protein>
<evidence type="ECO:0000256" key="5">
    <source>
        <dbReference type="ARBA" id="ARBA00023136"/>
    </source>
</evidence>
<organism evidence="7 8">
    <name type="scientific">Lentisphaera profundi</name>
    <dbReference type="NCBI Taxonomy" id="1658616"/>
    <lineage>
        <taxon>Bacteria</taxon>
        <taxon>Pseudomonadati</taxon>
        <taxon>Lentisphaerota</taxon>
        <taxon>Lentisphaeria</taxon>
        <taxon>Lentisphaerales</taxon>
        <taxon>Lentisphaeraceae</taxon>
        <taxon>Lentisphaera</taxon>
    </lineage>
</organism>
<accession>A0ABY7VZC8</accession>
<comment type="subcellular location">
    <subcellularLocation>
        <location evidence="1">Cell membrane</location>
        <topology evidence="1">Multi-pass membrane protein</topology>
    </subcellularLocation>
</comment>
<keyword evidence="5 6" id="KW-0472">Membrane</keyword>
<evidence type="ECO:0000313" key="7">
    <source>
        <dbReference type="EMBL" id="WDE99154.1"/>
    </source>
</evidence>
<evidence type="ECO:0000313" key="8">
    <source>
        <dbReference type="Proteomes" id="UP001214250"/>
    </source>
</evidence>
<feature type="transmembrane region" description="Helical" evidence="6">
    <location>
        <begin position="47"/>
        <end position="67"/>
    </location>
</feature>
<evidence type="ECO:0000256" key="1">
    <source>
        <dbReference type="ARBA" id="ARBA00004651"/>
    </source>
</evidence>
<feature type="transmembrane region" description="Helical" evidence="6">
    <location>
        <begin position="303"/>
        <end position="322"/>
    </location>
</feature>
<feature type="transmembrane region" description="Helical" evidence="6">
    <location>
        <begin position="235"/>
        <end position="258"/>
    </location>
</feature>
<dbReference type="EMBL" id="CP117812">
    <property type="protein sequence ID" value="WDE99154.1"/>
    <property type="molecule type" value="Genomic_DNA"/>
</dbReference>
<feature type="transmembrane region" description="Helical" evidence="6">
    <location>
        <begin position="119"/>
        <end position="140"/>
    </location>
</feature>
<feature type="transmembrane region" description="Helical" evidence="6">
    <location>
        <begin position="161"/>
        <end position="187"/>
    </location>
</feature>
<proteinExistence type="predicted"/>
<feature type="transmembrane region" description="Helical" evidence="6">
    <location>
        <begin position="392"/>
        <end position="413"/>
    </location>
</feature>
<dbReference type="RefSeq" id="WP_274154013.1">
    <property type="nucleotide sequence ID" value="NZ_CP117812.1"/>
</dbReference>
<keyword evidence="3 6" id="KW-0812">Transmembrane</keyword>
<keyword evidence="2" id="KW-1003">Cell membrane</keyword>
<gene>
    <name evidence="7" type="ORF">PQO03_15065</name>
</gene>
<evidence type="ECO:0000256" key="2">
    <source>
        <dbReference type="ARBA" id="ARBA00022475"/>
    </source>
</evidence>
<name>A0ABY7VZC8_9BACT</name>
<evidence type="ECO:0000256" key="3">
    <source>
        <dbReference type="ARBA" id="ARBA00022692"/>
    </source>
</evidence>
<keyword evidence="8" id="KW-1185">Reference proteome</keyword>